<sequence length="685" mass="75203">MGFPFLFFFFFFILTDSQPTLSQITPSEAAAAAANSTLSALLTIKASLDPQGIVLASWSPNAADPCTASFEGIACDEYGQVLNISLQGKGLSGKIPPEIGQLKSLSGLYLHFNKLHGALPKEIADLTQLSDLYLNVNNLSGEIPPQLGNISSLQVLQLCYNKLNGSIPNQLGSLKKLSVLALQYNQLTGAIPASLGDLVNLTRLDLSFNNLFGSIPLKLANSPKLEVLDVRNNTLSGSVPLALKRLNEGFQYANNPGLCGIGFESLSICTDSGLNPNKPEPFGPGSSRLPSKDIPESANVKPNTSDQSKKPKNAVVVGVIGIFVTFLITGLFAFSWYRRRKQKIGSTYDASDSRLSTDQMKEVCRRSASPLISLEYSQGWDPLSRGQIGNVFSQEVFESFMFNLDEVESATQYFSDMNLLGKSSFSAIYKGMLRDGSAVAIKCISKTSCKSDETEFLRGLRLLTSLKHENLLRLRGFCCSKGRGECFLIYDFVPNGNLLQYLDTKAGKGKVLEWHARISIIKGIARGIQYLHENKGSKPALVHRNISAEKVLIDQHYNPLLSDCGLHKLLADDIVFSTLKCSAAMGYLAPEYTTTGRFTEKSDIYAFGMIIFQILSGKCKINQLKRHGAEFCRYEDFVDENLEGNFEESEAAKLGKIALLCTHEAPNHRPTIELVMEQLNEIIIY</sequence>
<keyword evidence="2" id="KW-1185">Reference proteome</keyword>
<evidence type="ECO:0000313" key="1">
    <source>
        <dbReference type="EMBL" id="KAI5679741.1"/>
    </source>
</evidence>
<proteinExistence type="predicted"/>
<reference evidence="2" key="1">
    <citation type="journal article" date="2023" name="Nat. Plants">
        <title>Single-cell RNA sequencing provides a high-resolution roadmap for understanding the multicellular compartmentation of specialized metabolism.</title>
        <authorList>
            <person name="Sun S."/>
            <person name="Shen X."/>
            <person name="Li Y."/>
            <person name="Li Y."/>
            <person name="Wang S."/>
            <person name="Li R."/>
            <person name="Zhang H."/>
            <person name="Shen G."/>
            <person name="Guo B."/>
            <person name="Wei J."/>
            <person name="Xu J."/>
            <person name="St-Pierre B."/>
            <person name="Chen S."/>
            <person name="Sun C."/>
        </authorList>
    </citation>
    <scope>NUCLEOTIDE SEQUENCE [LARGE SCALE GENOMIC DNA]</scope>
</reference>
<comment type="caution">
    <text evidence="1">The sequence shown here is derived from an EMBL/GenBank/DDBJ whole genome shotgun (WGS) entry which is preliminary data.</text>
</comment>
<gene>
    <name evidence="1" type="ORF">M9H77_00968</name>
</gene>
<protein>
    <submittedName>
        <fullName evidence="1">Uncharacterized protein</fullName>
    </submittedName>
</protein>
<dbReference type="EMBL" id="CM044701">
    <property type="protein sequence ID" value="KAI5679741.1"/>
    <property type="molecule type" value="Genomic_DNA"/>
</dbReference>
<accession>A0ACC0C484</accession>
<organism evidence="1 2">
    <name type="scientific">Catharanthus roseus</name>
    <name type="common">Madagascar periwinkle</name>
    <name type="synonym">Vinca rosea</name>
    <dbReference type="NCBI Taxonomy" id="4058"/>
    <lineage>
        <taxon>Eukaryota</taxon>
        <taxon>Viridiplantae</taxon>
        <taxon>Streptophyta</taxon>
        <taxon>Embryophyta</taxon>
        <taxon>Tracheophyta</taxon>
        <taxon>Spermatophyta</taxon>
        <taxon>Magnoliopsida</taxon>
        <taxon>eudicotyledons</taxon>
        <taxon>Gunneridae</taxon>
        <taxon>Pentapetalae</taxon>
        <taxon>asterids</taxon>
        <taxon>lamiids</taxon>
        <taxon>Gentianales</taxon>
        <taxon>Apocynaceae</taxon>
        <taxon>Rauvolfioideae</taxon>
        <taxon>Vinceae</taxon>
        <taxon>Catharanthinae</taxon>
        <taxon>Catharanthus</taxon>
    </lineage>
</organism>
<name>A0ACC0C484_CATRO</name>
<dbReference type="Proteomes" id="UP001060085">
    <property type="component" value="Linkage Group LG01"/>
</dbReference>
<evidence type="ECO:0000313" key="2">
    <source>
        <dbReference type="Proteomes" id="UP001060085"/>
    </source>
</evidence>